<organism evidence="2 3">
    <name type="scientific">Pheucticus melanocephalus</name>
    <name type="common">Black-headed grosbeak</name>
    <name type="synonym">Guiraca melanocephala</name>
    <dbReference type="NCBI Taxonomy" id="371919"/>
    <lineage>
        <taxon>Eukaryota</taxon>
        <taxon>Metazoa</taxon>
        <taxon>Chordata</taxon>
        <taxon>Craniata</taxon>
        <taxon>Vertebrata</taxon>
        <taxon>Euteleostomi</taxon>
        <taxon>Archelosauria</taxon>
        <taxon>Archosauria</taxon>
        <taxon>Dinosauria</taxon>
        <taxon>Saurischia</taxon>
        <taxon>Theropoda</taxon>
        <taxon>Coelurosauria</taxon>
        <taxon>Aves</taxon>
        <taxon>Neognathae</taxon>
        <taxon>Neoaves</taxon>
        <taxon>Telluraves</taxon>
        <taxon>Australaves</taxon>
        <taxon>Passeriformes</taxon>
        <taxon>Cardinalidae</taxon>
        <taxon>Pheucticus</taxon>
    </lineage>
</organism>
<sequence>PSVLGREGVTGGRRCWDVQVAPEGSWALGVARETPGSGTETPENGAGTLGSGEGTLGSGAGSPRNGTETPVSSEWELWSMGLCQGQFWALTSLER</sequence>
<name>A0A7K7DMN5_PHEME</name>
<feature type="non-terminal residue" evidence="2">
    <location>
        <position position="95"/>
    </location>
</feature>
<dbReference type="AlphaFoldDB" id="A0A7K7DMN5"/>
<feature type="non-terminal residue" evidence="2">
    <location>
        <position position="1"/>
    </location>
</feature>
<dbReference type="InterPro" id="IPR013320">
    <property type="entry name" value="ConA-like_dom_sf"/>
</dbReference>
<keyword evidence="3" id="KW-1185">Reference proteome</keyword>
<evidence type="ECO:0000313" key="3">
    <source>
        <dbReference type="Proteomes" id="UP000578259"/>
    </source>
</evidence>
<feature type="compositionally biased region" description="Gly residues" evidence="1">
    <location>
        <begin position="47"/>
        <end position="60"/>
    </location>
</feature>
<feature type="region of interest" description="Disordered" evidence="1">
    <location>
        <begin position="26"/>
        <end position="72"/>
    </location>
</feature>
<protein>
    <submittedName>
        <fullName evidence="2">BT1A1 protein</fullName>
    </submittedName>
</protein>
<proteinExistence type="predicted"/>
<gene>
    <name evidence="2" type="primary">Btn1a1</name>
    <name evidence="2" type="ORF">PHEMEL_R15119</name>
</gene>
<reference evidence="2 3" key="1">
    <citation type="submission" date="2019-09" db="EMBL/GenBank/DDBJ databases">
        <title>Bird 10,000 Genomes (B10K) Project - Family phase.</title>
        <authorList>
            <person name="Zhang G."/>
        </authorList>
    </citation>
    <scope>NUCLEOTIDE SEQUENCE [LARGE SCALE GENOMIC DNA]</scope>
    <source>
        <strain evidence="2">OUT-0018</strain>
        <tissue evidence="2">Muscle</tissue>
    </source>
</reference>
<dbReference type="EMBL" id="VZSJ01005630">
    <property type="protein sequence ID" value="NWY34054.1"/>
    <property type="molecule type" value="Genomic_DNA"/>
</dbReference>
<evidence type="ECO:0000256" key="1">
    <source>
        <dbReference type="SAM" id="MobiDB-lite"/>
    </source>
</evidence>
<accession>A0A7K7DMN5</accession>
<dbReference type="InterPro" id="IPR043136">
    <property type="entry name" value="B30.2/SPRY_sf"/>
</dbReference>
<comment type="caution">
    <text evidence="2">The sequence shown here is derived from an EMBL/GenBank/DDBJ whole genome shotgun (WGS) entry which is preliminary data.</text>
</comment>
<dbReference type="Proteomes" id="UP000578259">
    <property type="component" value="Unassembled WGS sequence"/>
</dbReference>
<dbReference type="SUPFAM" id="SSF49899">
    <property type="entry name" value="Concanavalin A-like lectins/glucanases"/>
    <property type="match status" value="1"/>
</dbReference>
<dbReference type="Gene3D" id="2.60.120.920">
    <property type="match status" value="1"/>
</dbReference>
<evidence type="ECO:0000313" key="2">
    <source>
        <dbReference type="EMBL" id="NWY34054.1"/>
    </source>
</evidence>